<proteinExistence type="inferred from homology"/>
<evidence type="ECO:0000313" key="4">
    <source>
        <dbReference type="EMBL" id="GEM44210.1"/>
    </source>
</evidence>
<dbReference type="PANTHER" id="PTHR10204:SF34">
    <property type="entry name" value="NAD(P)H DEHYDROGENASE [QUINONE] 1 ISOFORM 1"/>
    <property type="match status" value="1"/>
</dbReference>
<dbReference type="AlphaFoldDB" id="A0A511MUE2"/>
<evidence type="ECO:0000256" key="1">
    <source>
        <dbReference type="ARBA" id="ARBA00006252"/>
    </source>
</evidence>
<protein>
    <submittedName>
        <fullName evidence="4">NAD(P)H dehydrogenase (Quinone)</fullName>
    </submittedName>
</protein>
<evidence type="ECO:0000256" key="2">
    <source>
        <dbReference type="ARBA" id="ARBA00023002"/>
    </source>
</evidence>
<comment type="caution">
    <text evidence="4">The sequence shown here is derived from an EMBL/GenBank/DDBJ whole genome shotgun (WGS) entry which is preliminary data.</text>
</comment>
<accession>A0A511MUE2</accession>
<dbReference type="SUPFAM" id="SSF52218">
    <property type="entry name" value="Flavoproteins"/>
    <property type="match status" value="1"/>
</dbReference>
<sequence length="201" mass="22517">MFRMRIAVYLAHPRADSFNRALFDAVVDELRTRAVEVVPHDLYAEGFDPMSAAAETDTVHGTRSGDELVRQHQSELADLDAVIFVHPNWWGMPPAILTGWVQRVLTPAVAYQLDDASGRPIGLLRLRRALVLNTSDTTIERERDVFGDPLQQIWAACVLPYAGVHDIRRTVFRMVTDSADDARAAWLREARQLAAALVTDV</sequence>
<comment type="similarity">
    <text evidence="1">Belongs to the NAD(P)H dehydrogenase (quinone) family.</text>
</comment>
<dbReference type="InterPro" id="IPR051545">
    <property type="entry name" value="NAD(P)H_dehydrogenase_qn"/>
</dbReference>
<dbReference type="PANTHER" id="PTHR10204">
    <property type="entry name" value="NAD P H OXIDOREDUCTASE-RELATED"/>
    <property type="match status" value="1"/>
</dbReference>
<evidence type="ECO:0000313" key="5">
    <source>
        <dbReference type="Proteomes" id="UP000321424"/>
    </source>
</evidence>
<reference evidence="4 5" key="1">
    <citation type="submission" date="2019-07" db="EMBL/GenBank/DDBJ databases">
        <title>Whole genome shotgun sequence of Nocardia ninae NBRC 108245.</title>
        <authorList>
            <person name="Hosoyama A."/>
            <person name="Uohara A."/>
            <person name="Ohji S."/>
            <person name="Ichikawa N."/>
        </authorList>
    </citation>
    <scope>NUCLEOTIDE SEQUENCE [LARGE SCALE GENOMIC DNA]</scope>
    <source>
        <strain evidence="4 5">NBRC 108245</strain>
    </source>
</reference>
<feature type="domain" description="Flavodoxin-like fold" evidence="3">
    <location>
        <begin position="4"/>
        <end position="192"/>
    </location>
</feature>
<keyword evidence="5" id="KW-1185">Reference proteome</keyword>
<dbReference type="InterPro" id="IPR029039">
    <property type="entry name" value="Flavoprotein-like_sf"/>
</dbReference>
<dbReference type="InterPro" id="IPR003680">
    <property type="entry name" value="Flavodoxin_fold"/>
</dbReference>
<dbReference type="Proteomes" id="UP000321424">
    <property type="component" value="Unassembled WGS sequence"/>
</dbReference>
<dbReference type="Gene3D" id="3.40.50.360">
    <property type="match status" value="1"/>
</dbReference>
<evidence type="ECO:0000259" key="3">
    <source>
        <dbReference type="Pfam" id="PF02525"/>
    </source>
</evidence>
<name>A0A511MUE2_9NOCA</name>
<dbReference type="Pfam" id="PF02525">
    <property type="entry name" value="Flavodoxin_2"/>
    <property type="match status" value="1"/>
</dbReference>
<dbReference type="GO" id="GO:0003955">
    <property type="term" value="F:NAD(P)H dehydrogenase (quinone) activity"/>
    <property type="evidence" value="ECO:0007669"/>
    <property type="project" value="TreeGrafter"/>
</dbReference>
<keyword evidence="2" id="KW-0560">Oxidoreductase</keyword>
<gene>
    <name evidence="4" type="ORF">NN4_87290</name>
</gene>
<dbReference type="GO" id="GO:0005829">
    <property type="term" value="C:cytosol"/>
    <property type="evidence" value="ECO:0007669"/>
    <property type="project" value="TreeGrafter"/>
</dbReference>
<dbReference type="EMBL" id="BJXA01000145">
    <property type="protein sequence ID" value="GEM44210.1"/>
    <property type="molecule type" value="Genomic_DNA"/>
</dbReference>
<organism evidence="4 5">
    <name type="scientific">Nocardia ninae NBRC 108245</name>
    <dbReference type="NCBI Taxonomy" id="1210091"/>
    <lineage>
        <taxon>Bacteria</taxon>
        <taxon>Bacillati</taxon>
        <taxon>Actinomycetota</taxon>
        <taxon>Actinomycetes</taxon>
        <taxon>Mycobacteriales</taxon>
        <taxon>Nocardiaceae</taxon>
        <taxon>Nocardia</taxon>
    </lineage>
</organism>